<keyword evidence="3" id="KW-1185">Reference proteome</keyword>
<gene>
    <name evidence="2" type="ORF">QBC41DRAFT_307992</name>
</gene>
<evidence type="ECO:0000313" key="3">
    <source>
        <dbReference type="Proteomes" id="UP001174997"/>
    </source>
</evidence>
<comment type="caution">
    <text evidence="2">The sequence shown here is derived from an EMBL/GenBank/DDBJ whole genome shotgun (WGS) entry which is preliminary data.</text>
</comment>
<keyword evidence="1" id="KW-0732">Signal</keyword>
<name>A0AA39YWS8_9PEZI</name>
<evidence type="ECO:0000256" key="1">
    <source>
        <dbReference type="SAM" id="SignalP"/>
    </source>
</evidence>
<dbReference type="Proteomes" id="UP001174997">
    <property type="component" value="Unassembled WGS sequence"/>
</dbReference>
<dbReference type="EMBL" id="JAULSY010000186">
    <property type="protein sequence ID" value="KAK0659217.1"/>
    <property type="molecule type" value="Genomic_DNA"/>
</dbReference>
<feature type="signal peptide" evidence="1">
    <location>
        <begin position="1"/>
        <end position="16"/>
    </location>
</feature>
<dbReference type="AlphaFoldDB" id="A0AA39YWS8"/>
<organism evidence="2 3">
    <name type="scientific">Cercophora samala</name>
    <dbReference type="NCBI Taxonomy" id="330535"/>
    <lineage>
        <taxon>Eukaryota</taxon>
        <taxon>Fungi</taxon>
        <taxon>Dikarya</taxon>
        <taxon>Ascomycota</taxon>
        <taxon>Pezizomycotina</taxon>
        <taxon>Sordariomycetes</taxon>
        <taxon>Sordariomycetidae</taxon>
        <taxon>Sordariales</taxon>
        <taxon>Lasiosphaeriaceae</taxon>
        <taxon>Cercophora</taxon>
    </lineage>
</organism>
<dbReference type="PROSITE" id="PS51257">
    <property type="entry name" value="PROKAR_LIPOPROTEIN"/>
    <property type="match status" value="1"/>
</dbReference>
<sequence>MKLITALSILTTLATASPAPAPASALYGCRSDVNYCGHTLLNMGWSRDNIIDECSGRPDWLAANSVDNVLFHCGGGDSLTFIESCNAPGTCVDAGAGNSDYCS</sequence>
<reference evidence="2" key="1">
    <citation type="submission" date="2023-06" db="EMBL/GenBank/DDBJ databases">
        <title>Genome-scale phylogeny and comparative genomics of the fungal order Sordariales.</title>
        <authorList>
            <consortium name="Lawrence Berkeley National Laboratory"/>
            <person name="Hensen N."/>
            <person name="Bonometti L."/>
            <person name="Westerberg I."/>
            <person name="Brannstrom I.O."/>
            <person name="Guillou S."/>
            <person name="Cros-Aarteil S."/>
            <person name="Calhoun S."/>
            <person name="Haridas S."/>
            <person name="Kuo A."/>
            <person name="Mondo S."/>
            <person name="Pangilinan J."/>
            <person name="Riley R."/>
            <person name="Labutti K."/>
            <person name="Andreopoulos B."/>
            <person name="Lipzen A."/>
            <person name="Chen C."/>
            <person name="Yanf M."/>
            <person name="Daum C."/>
            <person name="Ng V."/>
            <person name="Clum A."/>
            <person name="Steindorff A."/>
            <person name="Ohm R."/>
            <person name="Martin F."/>
            <person name="Silar P."/>
            <person name="Natvig D."/>
            <person name="Lalanne C."/>
            <person name="Gautier V."/>
            <person name="Ament-Velasquez S.L."/>
            <person name="Kruys A."/>
            <person name="Hutchinson M.I."/>
            <person name="Powell A.J."/>
            <person name="Barry K."/>
            <person name="Miller A.N."/>
            <person name="Grigoriev I.V."/>
            <person name="Debuchy R."/>
            <person name="Gladieux P."/>
            <person name="Thoren M.H."/>
            <person name="Johannesson H."/>
        </authorList>
    </citation>
    <scope>NUCLEOTIDE SEQUENCE</scope>
    <source>
        <strain evidence="2">CBS 307.81</strain>
    </source>
</reference>
<accession>A0AA39YWS8</accession>
<proteinExistence type="predicted"/>
<protein>
    <submittedName>
        <fullName evidence="2">Uncharacterized protein</fullName>
    </submittedName>
</protein>
<feature type="chain" id="PRO_5041296023" evidence="1">
    <location>
        <begin position="17"/>
        <end position="103"/>
    </location>
</feature>
<evidence type="ECO:0000313" key="2">
    <source>
        <dbReference type="EMBL" id="KAK0659217.1"/>
    </source>
</evidence>